<dbReference type="Proteomes" id="UP001432322">
    <property type="component" value="Unassembled WGS sequence"/>
</dbReference>
<gene>
    <name evidence="4" type="ORF">PFISCL1PPCAC_11677</name>
</gene>
<feature type="transmembrane region" description="Helical" evidence="3">
    <location>
        <begin position="147"/>
        <end position="166"/>
    </location>
</feature>
<reference evidence="4" key="1">
    <citation type="submission" date="2023-10" db="EMBL/GenBank/DDBJ databases">
        <title>Genome assembly of Pristionchus species.</title>
        <authorList>
            <person name="Yoshida K."/>
            <person name="Sommer R.J."/>
        </authorList>
    </citation>
    <scope>NUCLEOTIDE SEQUENCE</scope>
    <source>
        <strain evidence="4">RS5133</strain>
    </source>
</reference>
<dbReference type="InterPro" id="IPR036259">
    <property type="entry name" value="MFS_trans_sf"/>
</dbReference>
<dbReference type="GO" id="GO:0043252">
    <property type="term" value="P:sodium-independent organic anion transport"/>
    <property type="evidence" value="ECO:0007669"/>
    <property type="project" value="TreeGrafter"/>
</dbReference>
<proteinExistence type="predicted"/>
<comment type="caution">
    <text evidence="4">The sequence shown here is derived from an EMBL/GenBank/DDBJ whole genome shotgun (WGS) entry which is preliminary data.</text>
</comment>
<keyword evidence="1" id="KW-1015">Disulfide bond</keyword>
<dbReference type="SUPFAM" id="SSF103473">
    <property type="entry name" value="MFS general substrate transporter"/>
    <property type="match status" value="1"/>
</dbReference>
<dbReference type="Pfam" id="PF03137">
    <property type="entry name" value="OATP"/>
    <property type="match status" value="1"/>
</dbReference>
<evidence type="ECO:0000256" key="1">
    <source>
        <dbReference type="ARBA" id="ARBA00023157"/>
    </source>
</evidence>
<keyword evidence="3" id="KW-0472">Membrane</keyword>
<feature type="non-terminal residue" evidence="4">
    <location>
        <position position="208"/>
    </location>
</feature>
<dbReference type="PANTHER" id="PTHR11388">
    <property type="entry name" value="ORGANIC ANION TRANSPORTER"/>
    <property type="match status" value="1"/>
</dbReference>
<dbReference type="AlphaFoldDB" id="A0AAV5VNX9"/>
<feature type="region of interest" description="Disordered" evidence="2">
    <location>
        <begin position="109"/>
        <end position="128"/>
    </location>
</feature>
<feature type="transmembrane region" description="Helical" evidence="3">
    <location>
        <begin position="73"/>
        <end position="96"/>
    </location>
</feature>
<evidence type="ECO:0008006" key="6">
    <source>
        <dbReference type="Google" id="ProtNLM"/>
    </source>
</evidence>
<evidence type="ECO:0000313" key="4">
    <source>
        <dbReference type="EMBL" id="GMT20380.1"/>
    </source>
</evidence>
<dbReference type="Gene3D" id="1.20.1250.20">
    <property type="entry name" value="MFS general substrate transporter like domains"/>
    <property type="match status" value="1"/>
</dbReference>
<dbReference type="GO" id="GO:0016323">
    <property type="term" value="C:basolateral plasma membrane"/>
    <property type="evidence" value="ECO:0007669"/>
    <property type="project" value="TreeGrafter"/>
</dbReference>
<dbReference type="EMBL" id="BTSY01000003">
    <property type="protein sequence ID" value="GMT20380.1"/>
    <property type="molecule type" value="Genomic_DNA"/>
</dbReference>
<dbReference type="GO" id="GO:0015347">
    <property type="term" value="F:sodium-independent organic anion transmembrane transporter activity"/>
    <property type="evidence" value="ECO:0007669"/>
    <property type="project" value="TreeGrafter"/>
</dbReference>
<dbReference type="InterPro" id="IPR004156">
    <property type="entry name" value="OATP"/>
</dbReference>
<dbReference type="PANTHER" id="PTHR11388:SF100">
    <property type="entry name" value="SOLUTE CARRIER ORGANIC ANION TRANSPORTER FAMILY MEMBER 4A1"/>
    <property type="match status" value="1"/>
</dbReference>
<evidence type="ECO:0000313" key="5">
    <source>
        <dbReference type="Proteomes" id="UP001432322"/>
    </source>
</evidence>
<evidence type="ECO:0000256" key="2">
    <source>
        <dbReference type="SAM" id="MobiDB-lite"/>
    </source>
</evidence>
<feature type="non-terminal residue" evidence="4">
    <location>
        <position position="1"/>
    </location>
</feature>
<sequence length="208" mass="22616">IGSTPLFSIGTAYIDENVSQSASPLYLAIHGVISSFGPVIGLFSGGFLLRYYVDFDRVDSVPLDRADPRWLGAWWVGFVVAGVSMLFASLPILGFARELPEAKAHRLKDVNQANSTSHEPSKKLDSEGDQSITTSLRIVKTMLRNQTFIVLMVVGISESVIINGFAAFMPKIIETVLSVSPAVGSYMACRSNWSSLRRLVHSSFQASG</sequence>
<organism evidence="4 5">
    <name type="scientific">Pristionchus fissidentatus</name>
    <dbReference type="NCBI Taxonomy" id="1538716"/>
    <lineage>
        <taxon>Eukaryota</taxon>
        <taxon>Metazoa</taxon>
        <taxon>Ecdysozoa</taxon>
        <taxon>Nematoda</taxon>
        <taxon>Chromadorea</taxon>
        <taxon>Rhabditida</taxon>
        <taxon>Rhabditina</taxon>
        <taxon>Diplogasteromorpha</taxon>
        <taxon>Diplogasteroidea</taxon>
        <taxon>Neodiplogasteridae</taxon>
        <taxon>Pristionchus</taxon>
    </lineage>
</organism>
<feature type="transmembrane region" description="Helical" evidence="3">
    <location>
        <begin position="25"/>
        <end position="53"/>
    </location>
</feature>
<evidence type="ECO:0000256" key="3">
    <source>
        <dbReference type="SAM" id="Phobius"/>
    </source>
</evidence>
<keyword evidence="3" id="KW-0812">Transmembrane</keyword>
<protein>
    <recommendedName>
        <fullName evidence="6">Solute carrier organic anion transporter family member</fullName>
    </recommendedName>
</protein>
<name>A0AAV5VNX9_9BILA</name>
<keyword evidence="3" id="KW-1133">Transmembrane helix</keyword>
<accession>A0AAV5VNX9</accession>
<keyword evidence="5" id="KW-1185">Reference proteome</keyword>